<name>A0A1D2M4M4_ORCCI</name>
<dbReference type="AlphaFoldDB" id="A0A1D2M4M4"/>
<dbReference type="InterPro" id="IPR016187">
    <property type="entry name" value="CTDL_fold"/>
</dbReference>
<comment type="caution">
    <text evidence="1">The sequence shown here is derived from an EMBL/GenBank/DDBJ whole genome shotgun (WGS) entry which is preliminary data.</text>
</comment>
<dbReference type="Proteomes" id="UP000094527">
    <property type="component" value="Unassembled WGS sequence"/>
</dbReference>
<evidence type="ECO:0000313" key="1">
    <source>
        <dbReference type="EMBL" id="ODM87930.1"/>
    </source>
</evidence>
<dbReference type="OrthoDB" id="2142683at2759"/>
<dbReference type="Gene3D" id="3.10.100.10">
    <property type="entry name" value="Mannose-Binding Protein A, subunit A"/>
    <property type="match status" value="1"/>
</dbReference>
<reference evidence="1 2" key="1">
    <citation type="journal article" date="2016" name="Genome Biol. Evol.">
        <title>Gene Family Evolution Reflects Adaptation to Soil Environmental Stressors in the Genome of the Collembolan Orchesella cincta.</title>
        <authorList>
            <person name="Faddeeva-Vakhrusheva A."/>
            <person name="Derks M.F."/>
            <person name="Anvar S.Y."/>
            <person name="Agamennone V."/>
            <person name="Suring W."/>
            <person name="Smit S."/>
            <person name="van Straalen N.M."/>
            <person name="Roelofs D."/>
        </authorList>
    </citation>
    <scope>NUCLEOTIDE SEQUENCE [LARGE SCALE GENOMIC DNA]</scope>
    <source>
        <tissue evidence="1">Mixed pool</tissue>
    </source>
</reference>
<protein>
    <submittedName>
        <fullName evidence="1">Uncharacterized protein</fullName>
    </submittedName>
</protein>
<dbReference type="CDD" id="cd00037">
    <property type="entry name" value="CLECT"/>
    <property type="match status" value="1"/>
</dbReference>
<keyword evidence="2" id="KW-1185">Reference proteome</keyword>
<sequence>MNPEIFNLINLGQNWTTAGNYCQESGMQLATIETQAQADFLKSKYSSEGFTGNFWTAARDAHLPRNLLGILLELCQ</sequence>
<dbReference type="SUPFAM" id="SSF56436">
    <property type="entry name" value="C-type lectin-like"/>
    <property type="match status" value="1"/>
</dbReference>
<evidence type="ECO:0000313" key="2">
    <source>
        <dbReference type="Proteomes" id="UP000094527"/>
    </source>
</evidence>
<proteinExistence type="predicted"/>
<organism evidence="1 2">
    <name type="scientific">Orchesella cincta</name>
    <name type="common">Springtail</name>
    <name type="synonym">Podura cincta</name>
    <dbReference type="NCBI Taxonomy" id="48709"/>
    <lineage>
        <taxon>Eukaryota</taxon>
        <taxon>Metazoa</taxon>
        <taxon>Ecdysozoa</taxon>
        <taxon>Arthropoda</taxon>
        <taxon>Hexapoda</taxon>
        <taxon>Collembola</taxon>
        <taxon>Entomobryomorpha</taxon>
        <taxon>Entomobryoidea</taxon>
        <taxon>Orchesellidae</taxon>
        <taxon>Orchesellinae</taxon>
        <taxon>Orchesella</taxon>
    </lineage>
</organism>
<dbReference type="InterPro" id="IPR016186">
    <property type="entry name" value="C-type_lectin-like/link_sf"/>
</dbReference>
<dbReference type="EMBL" id="LJIJ01004394">
    <property type="protein sequence ID" value="ODM87930.1"/>
    <property type="molecule type" value="Genomic_DNA"/>
</dbReference>
<gene>
    <name evidence="1" type="ORF">Ocin01_18752</name>
</gene>
<accession>A0A1D2M4M4</accession>